<sequence length="113" mass="12906">MKEMIILDSPTRIEECVASVNKVMFIFGGKWSLLVFGQLLNGPQRFNELRRNVGGISTKSLSDILRHFEENEIVSRVVYPTVPVSVEYSLTDKGRDLQSVLMEMGQWGGRWEN</sequence>
<dbReference type="PROSITE" id="PS51118">
    <property type="entry name" value="HTH_HXLR"/>
    <property type="match status" value="1"/>
</dbReference>
<dbReference type="PANTHER" id="PTHR33204">
    <property type="entry name" value="TRANSCRIPTIONAL REGULATOR, MARR FAMILY"/>
    <property type="match status" value="1"/>
</dbReference>
<evidence type="ECO:0000259" key="4">
    <source>
        <dbReference type="PROSITE" id="PS51118"/>
    </source>
</evidence>
<dbReference type="Proteomes" id="UP000034189">
    <property type="component" value="Chromosome"/>
</dbReference>
<dbReference type="GO" id="GO:0003677">
    <property type="term" value="F:DNA binding"/>
    <property type="evidence" value="ECO:0007669"/>
    <property type="project" value="UniProtKB-KW"/>
</dbReference>
<reference evidence="5 6" key="2">
    <citation type="journal article" date="2016" name="Genome Announc.">
        <title>Genome Sequence of a Gram-Positive Diazotroph, Paenibacillus durus Type Strain ATCC 35681.</title>
        <authorList>
            <person name="Halim M.A."/>
            <person name="Rahman A.Y."/>
            <person name="Sim K.S."/>
            <person name="Yam H.C."/>
            <person name="Rahim A.A."/>
            <person name="Ghazali A.H."/>
            <person name="Najimudin N."/>
        </authorList>
    </citation>
    <scope>NUCLEOTIDE SEQUENCE [LARGE SCALE GENOMIC DNA]</scope>
    <source>
        <strain evidence="5 6">ATCC 35681</strain>
    </source>
</reference>
<reference evidence="5 6" key="1">
    <citation type="submission" date="2015-03" db="EMBL/GenBank/DDBJ databases">
        <authorList>
            <person name="Abdul Halim M."/>
        </authorList>
    </citation>
    <scope>NUCLEOTIDE SEQUENCE [LARGE SCALE GENOMIC DNA]</scope>
    <source>
        <strain evidence="5 6">ATCC 35681</strain>
    </source>
</reference>
<gene>
    <name evidence="5" type="ORF">VK70_24900</name>
</gene>
<proteinExistence type="predicted"/>
<dbReference type="InterPro" id="IPR036388">
    <property type="entry name" value="WH-like_DNA-bd_sf"/>
</dbReference>
<keyword evidence="2" id="KW-0238">DNA-binding</keyword>
<dbReference type="HOGENOM" id="CLU_111585_5_3_9"/>
<name>A0A0F7FFB2_PAEDU</name>
<evidence type="ECO:0000256" key="2">
    <source>
        <dbReference type="ARBA" id="ARBA00023125"/>
    </source>
</evidence>
<evidence type="ECO:0000256" key="3">
    <source>
        <dbReference type="ARBA" id="ARBA00023163"/>
    </source>
</evidence>
<dbReference type="InterPro" id="IPR002577">
    <property type="entry name" value="HTH_HxlR"/>
</dbReference>
<evidence type="ECO:0000313" key="6">
    <source>
        <dbReference type="Proteomes" id="UP000034189"/>
    </source>
</evidence>
<dbReference type="PATRIC" id="fig|1333534.5.peg.5444"/>
<dbReference type="PANTHER" id="PTHR33204:SF18">
    <property type="entry name" value="TRANSCRIPTIONAL REGULATORY PROTEIN"/>
    <property type="match status" value="1"/>
</dbReference>
<dbReference type="Gene3D" id="1.10.10.10">
    <property type="entry name" value="Winged helix-like DNA-binding domain superfamily/Winged helix DNA-binding domain"/>
    <property type="match status" value="1"/>
</dbReference>
<accession>A0A0F7FFB2</accession>
<organism evidence="5 6">
    <name type="scientific">Paenibacillus durus ATCC 35681</name>
    <dbReference type="NCBI Taxonomy" id="1333534"/>
    <lineage>
        <taxon>Bacteria</taxon>
        <taxon>Bacillati</taxon>
        <taxon>Bacillota</taxon>
        <taxon>Bacilli</taxon>
        <taxon>Bacillales</taxon>
        <taxon>Paenibacillaceae</taxon>
        <taxon>Paenibacillus</taxon>
    </lineage>
</organism>
<keyword evidence="3" id="KW-0804">Transcription</keyword>
<feature type="domain" description="HTH hxlR-type" evidence="4">
    <location>
        <begin position="16"/>
        <end position="113"/>
    </location>
</feature>
<keyword evidence="1" id="KW-0805">Transcription regulation</keyword>
<dbReference type="Pfam" id="PF01638">
    <property type="entry name" value="HxlR"/>
    <property type="match status" value="1"/>
</dbReference>
<dbReference type="EMBL" id="CP011114">
    <property type="protein sequence ID" value="AKG37325.1"/>
    <property type="molecule type" value="Genomic_DNA"/>
</dbReference>
<evidence type="ECO:0000256" key="1">
    <source>
        <dbReference type="ARBA" id="ARBA00023015"/>
    </source>
</evidence>
<dbReference type="SUPFAM" id="SSF46785">
    <property type="entry name" value="Winged helix' DNA-binding domain"/>
    <property type="match status" value="1"/>
</dbReference>
<dbReference type="AlphaFoldDB" id="A0A0F7FFB2"/>
<evidence type="ECO:0000313" key="5">
    <source>
        <dbReference type="EMBL" id="AKG37325.1"/>
    </source>
</evidence>
<dbReference type="InterPro" id="IPR036390">
    <property type="entry name" value="WH_DNA-bd_sf"/>
</dbReference>
<protein>
    <submittedName>
        <fullName evidence="5">HxlR family transcriptional regulator</fullName>
    </submittedName>
</protein>